<dbReference type="PANTHER" id="PTHR16305">
    <property type="entry name" value="TESTICULAR SOLUBLE ADENYLYL CYCLASE"/>
    <property type="match status" value="1"/>
</dbReference>
<accession>A0A919UFL2</accession>
<dbReference type="SMART" id="SM00421">
    <property type="entry name" value="HTH_LUXR"/>
    <property type="match status" value="1"/>
</dbReference>
<keyword evidence="1" id="KW-0547">Nucleotide-binding</keyword>
<dbReference type="EMBL" id="BONR01000001">
    <property type="protein sequence ID" value="GIG53589.1"/>
    <property type="molecule type" value="Genomic_DNA"/>
</dbReference>
<dbReference type="InterPro" id="IPR003593">
    <property type="entry name" value="AAA+_ATPase"/>
</dbReference>
<keyword evidence="2" id="KW-0067">ATP-binding</keyword>
<evidence type="ECO:0000256" key="1">
    <source>
        <dbReference type="ARBA" id="ARBA00022741"/>
    </source>
</evidence>
<dbReference type="Pfam" id="PF13191">
    <property type="entry name" value="AAA_16"/>
    <property type="match status" value="1"/>
</dbReference>
<dbReference type="PROSITE" id="PS50043">
    <property type="entry name" value="HTH_LUXR_2"/>
    <property type="match status" value="1"/>
</dbReference>
<reference evidence="4" key="1">
    <citation type="submission" date="2021-01" db="EMBL/GenBank/DDBJ databases">
        <title>Whole genome shotgun sequence of Demequina activiva NBRC 110675.</title>
        <authorList>
            <person name="Komaki H."/>
            <person name="Tamura T."/>
        </authorList>
    </citation>
    <scope>NUCLEOTIDE SEQUENCE</scope>
    <source>
        <strain evidence="4">NBRC 110675</strain>
    </source>
</reference>
<proteinExistence type="predicted"/>
<evidence type="ECO:0000259" key="3">
    <source>
        <dbReference type="PROSITE" id="PS50043"/>
    </source>
</evidence>
<dbReference type="GO" id="GO:0003677">
    <property type="term" value="F:DNA binding"/>
    <property type="evidence" value="ECO:0007669"/>
    <property type="project" value="InterPro"/>
</dbReference>
<organism evidence="4 5">
    <name type="scientific">Demequina activiva</name>
    <dbReference type="NCBI Taxonomy" id="1582364"/>
    <lineage>
        <taxon>Bacteria</taxon>
        <taxon>Bacillati</taxon>
        <taxon>Actinomycetota</taxon>
        <taxon>Actinomycetes</taxon>
        <taxon>Micrococcales</taxon>
        <taxon>Demequinaceae</taxon>
        <taxon>Demequina</taxon>
    </lineage>
</organism>
<gene>
    <name evidence="4" type="ORF">Dac01nite_03410</name>
</gene>
<dbReference type="CDD" id="cd06170">
    <property type="entry name" value="LuxR_C_like"/>
    <property type="match status" value="1"/>
</dbReference>
<dbReference type="PROSITE" id="PS00622">
    <property type="entry name" value="HTH_LUXR_1"/>
    <property type="match status" value="1"/>
</dbReference>
<dbReference type="Pfam" id="PF00196">
    <property type="entry name" value="GerE"/>
    <property type="match status" value="1"/>
</dbReference>
<protein>
    <submittedName>
        <fullName evidence="4">LuxR family transcriptional regulator</fullName>
    </submittedName>
</protein>
<comment type="caution">
    <text evidence="4">The sequence shown here is derived from an EMBL/GenBank/DDBJ whole genome shotgun (WGS) entry which is preliminary data.</text>
</comment>
<evidence type="ECO:0000313" key="5">
    <source>
        <dbReference type="Proteomes" id="UP000652354"/>
    </source>
</evidence>
<dbReference type="GO" id="GO:0006355">
    <property type="term" value="P:regulation of DNA-templated transcription"/>
    <property type="evidence" value="ECO:0007669"/>
    <property type="project" value="InterPro"/>
</dbReference>
<dbReference type="CDD" id="cd00009">
    <property type="entry name" value="AAA"/>
    <property type="match status" value="1"/>
</dbReference>
<dbReference type="AlphaFoldDB" id="A0A919UFL2"/>
<dbReference type="InterPro" id="IPR036388">
    <property type="entry name" value="WH-like_DNA-bd_sf"/>
</dbReference>
<dbReference type="InterPro" id="IPR000792">
    <property type="entry name" value="Tscrpt_reg_LuxR_C"/>
</dbReference>
<dbReference type="SMART" id="SM00382">
    <property type="entry name" value="AAA"/>
    <property type="match status" value="1"/>
</dbReference>
<feature type="domain" description="HTH luxR-type" evidence="3">
    <location>
        <begin position="855"/>
        <end position="920"/>
    </location>
</feature>
<dbReference type="Gene3D" id="3.40.50.300">
    <property type="entry name" value="P-loop containing nucleotide triphosphate hydrolases"/>
    <property type="match status" value="1"/>
</dbReference>
<dbReference type="RefSeq" id="WP_203653037.1">
    <property type="nucleotide sequence ID" value="NZ_BONR01000001.1"/>
</dbReference>
<name>A0A919UFL2_9MICO</name>
<dbReference type="SUPFAM" id="SSF46894">
    <property type="entry name" value="C-terminal effector domain of the bipartite response regulators"/>
    <property type="match status" value="1"/>
</dbReference>
<dbReference type="Gene3D" id="1.10.10.10">
    <property type="entry name" value="Winged helix-like DNA-binding domain superfamily/Winged helix DNA-binding domain"/>
    <property type="match status" value="1"/>
</dbReference>
<dbReference type="GO" id="GO:0005524">
    <property type="term" value="F:ATP binding"/>
    <property type="evidence" value="ECO:0007669"/>
    <property type="project" value="UniProtKB-KW"/>
</dbReference>
<dbReference type="InterPro" id="IPR041664">
    <property type="entry name" value="AAA_16"/>
</dbReference>
<sequence length="925" mass="99065">MAHRTRQSPRLVGRERELGALGDFLAKLSAGGAALLLTGEPGVGKSTLLQSTAEMAARDGIRVISGGGVEYESDVSFAGLHQLVGPLDDELQQLPRSSREALQVALGIGSGPPPDRLAVLGAALMLFRQAATRAPLLVMIDDMHWLDRATASAAGFMGRRLSGSRLGLLGATRPGVDGFFERTGWSELDVPALEEGDAMDLLSHHFAHLPRRVLRDVAHDAQGNPLALLEFGAAVESHRDGVDAYARQTAGTSREVRRLFESRVTALPQQTRRLLLLAALDGSGRLAVLSAARDAGGVEDLGPAERDHLVLVDDRAGEMRFRHPMITSVIVEQSTHDERQDAHRRLAKIFADQPERRGHHVALAAEGPDETIAAIVEQGAQHTLQRGDVVGAVSRLMRAADLSPLQGDRSRRLAHAAFIGAFAAGELEGSTRLLRDAKRAEATLGETLEAAVASAYTLLNSDGDAGLAHRLLTVAIDSALVADEQDTDALSRALYTLVVMCHYAGREDYWEGYDALVTRMGAVAPADVVLLTETFAAPVTASPSTLAALDRQLTQLRETLDVELIIHTATASFYTDRLSACRAALDRVAHEGRDLGAAASALMALIMIAFDDLGAGRWDAAERATEDAGALAESLGYKLYDSSRAYAAALIAARRGNRETCRAHCEPMLTWAAPRQLGRLDDFAHHALGEAALGAGDFEEAYGHATAIASPGRLHTHDPQALWSALDLVEAAVHTGRVEEAQAHAEAIRASDAARLSPRLALVVAAALAMVAPDDEASDEFDIALALPGLDDWPFEVARVRLAYGERLRRLRRTRAARVQLESSRDAFDMLGARSWSLRASTELEATGATRRARGPGGTASLSPQELEVAQLAASGLSNRDIAARLFLSPRTVSAHLYRVFPKLGITSRAALRDALNDRASNARR</sequence>
<evidence type="ECO:0000256" key="2">
    <source>
        <dbReference type="ARBA" id="ARBA00022840"/>
    </source>
</evidence>
<dbReference type="SUPFAM" id="SSF52540">
    <property type="entry name" value="P-loop containing nucleoside triphosphate hydrolases"/>
    <property type="match status" value="1"/>
</dbReference>
<evidence type="ECO:0000313" key="4">
    <source>
        <dbReference type="EMBL" id="GIG53589.1"/>
    </source>
</evidence>
<keyword evidence="5" id="KW-1185">Reference proteome</keyword>
<dbReference type="PANTHER" id="PTHR16305:SF35">
    <property type="entry name" value="TRANSCRIPTIONAL ACTIVATOR DOMAIN"/>
    <property type="match status" value="1"/>
</dbReference>
<dbReference type="InterPro" id="IPR016032">
    <property type="entry name" value="Sig_transdc_resp-reg_C-effctor"/>
</dbReference>
<dbReference type="GO" id="GO:0004016">
    <property type="term" value="F:adenylate cyclase activity"/>
    <property type="evidence" value="ECO:0007669"/>
    <property type="project" value="TreeGrafter"/>
</dbReference>
<dbReference type="GO" id="GO:0005737">
    <property type="term" value="C:cytoplasm"/>
    <property type="evidence" value="ECO:0007669"/>
    <property type="project" value="TreeGrafter"/>
</dbReference>
<dbReference type="InterPro" id="IPR027417">
    <property type="entry name" value="P-loop_NTPase"/>
</dbReference>
<dbReference type="Proteomes" id="UP000652354">
    <property type="component" value="Unassembled WGS sequence"/>
</dbReference>
<dbReference type="PRINTS" id="PR00038">
    <property type="entry name" value="HTHLUXR"/>
</dbReference>